<dbReference type="Gene3D" id="1.10.260.40">
    <property type="entry name" value="lambda repressor-like DNA-binding domains"/>
    <property type="match status" value="1"/>
</dbReference>
<organism evidence="5 6">
    <name type="scientific">Microlunatus aurantiacus</name>
    <dbReference type="NCBI Taxonomy" id="446786"/>
    <lineage>
        <taxon>Bacteria</taxon>
        <taxon>Bacillati</taxon>
        <taxon>Actinomycetota</taxon>
        <taxon>Actinomycetes</taxon>
        <taxon>Propionibacteriales</taxon>
        <taxon>Propionibacteriaceae</taxon>
        <taxon>Microlunatus</taxon>
    </lineage>
</organism>
<dbReference type="Pfam" id="PF13377">
    <property type="entry name" value="Peripla_BP_3"/>
    <property type="match status" value="1"/>
</dbReference>
<name>A0ABP7EHY4_9ACTN</name>
<protein>
    <submittedName>
        <fullName evidence="5">LacI family DNA-binding transcriptional regulator</fullName>
    </submittedName>
</protein>
<comment type="caution">
    <text evidence="5">The sequence shown here is derived from an EMBL/GenBank/DDBJ whole genome shotgun (WGS) entry which is preliminary data.</text>
</comment>
<dbReference type="SUPFAM" id="SSF53822">
    <property type="entry name" value="Periplasmic binding protein-like I"/>
    <property type="match status" value="1"/>
</dbReference>
<dbReference type="InterPro" id="IPR028082">
    <property type="entry name" value="Peripla_BP_I"/>
</dbReference>
<evidence type="ECO:0000256" key="3">
    <source>
        <dbReference type="ARBA" id="ARBA00023163"/>
    </source>
</evidence>
<keyword evidence="3" id="KW-0804">Transcription</keyword>
<dbReference type="InterPro" id="IPR000843">
    <property type="entry name" value="HTH_LacI"/>
</dbReference>
<dbReference type="PANTHER" id="PTHR30146:SF147">
    <property type="entry name" value="HTH-TYPE TRANSCRIPTIONAL REGULATOR DEGA"/>
    <property type="match status" value="1"/>
</dbReference>
<dbReference type="EMBL" id="BAAAYX010000030">
    <property type="protein sequence ID" value="GAA3719153.1"/>
    <property type="molecule type" value="Genomic_DNA"/>
</dbReference>
<gene>
    <name evidence="5" type="ORF">GCM10022204_44110</name>
</gene>
<keyword evidence="6" id="KW-1185">Reference proteome</keyword>
<feature type="domain" description="HTH lacI-type" evidence="4">
    <location>
        <begin position="9"/>
        <end position="63"/>
    </location>
</feature>
<dbReference type="PROSITE" id="PS50932">
    <property type="entry name" value="HTH_LACI_2"/>
    <property type="match status" value="1"/>
</dbReference>
<dbReference type="CDD" id="cd01392">
    <property type="entry name" value="HTH_LacI"/>
    <property type="match status" value="1"/>
</dbReference>
<dbReference type="GO" id="GO:0003677">
    <property type="term" value="F:DNA binding"/>
    <property type="evidence" value="ECO:0007669"/>
    <property type="project" value="UniProtKB-KW"/>
</dbReference>
<evidence type="ECO:0000259" key="4">
    <source>
        <dbReference type="PROSITE" id="PS50932"/>
    </source>
</evidence>
<keyword evidence="1" id="KW-0805">Transcription regulation</keyword>
<evidence type="ECO:0000313" key="6">
    <source>
        <dbReference type="Proteomes" id="UP001500051"/>
    </source>
</evidence>
<sequence length="333" mass="35539">MTDGGRSEPTIYDVARAAGVASSTVSRALSKPGRVSFRTAEHVRRVADELGYRSGRMERPLSTRGTGVLAVIVADIANPVFVGMIRGAEREAAQHGLTLAIVETQESQEGEERAISRLEATVDGFILASSRLSDQTIRALAKRKSVVVLNRTVGEVASVASDNVRATKKATEHLIELRHSSICYLAGPEASFANGMRWRGLKEAGHELDLQVRRIGPFLPTLRGGGDAAERWRQRPTTAVIAYNDLMALGFMQAVAASGRRVPGDVSVIGFDNIVDAGLVEPGLTTIAAPLVSLGSTAVAHLASRRRVDADTREPVLLPARLVVRGSTGPRPP</sequence>
<dbReference type="SMART" id="SM00354">
    <property type="entry name" value="HTH_LACI"/>
    <property type="match status" value="1"/>
</dbReference>
<proteinExistence type="predicted"/>
<dbReference type="PANTHER" id="PTHR30146">
    <property type="entry name" value="LACI-RELATED TRANSCRIPTIONAL REPRESSOR"/>
    <property type="match status" value="1"/>
</dbReference>
<keyword evidence="2 5" id="KW-0238">DNA-binding</keyword>
<dbReference type="Proteomes" id="UP001500051">
    <property type="component" value="Unassembled WGS sequence"/>
</dbReference>
<dbReference type="InterPro" id="IPR010982">
    <property type="entry name" value="Lambda_DNA-bd_dom_sf"/>
</dbReference>
<dbReference type="InterPro" id="IPR046335">
    <property type="entry name" value="LacI/GalR-like_sensor"/>
</dbReference>
<reference evidence="6" key="1">
    <citation type="journal article" date="2019" name="Int. J. Syst. Evol. Microbiol.">
        <title>The Global Catalogue of Microorganisms (GCM) 10K type strain sequencing project: providing services to taxonomists for standard genome sequencing and annotation.</title>
        <authorList>
            <consortium name="The Broad Institute Genomics Platform"/>
            <consortium name="The Broad Institute Genome Sequencing Center for Infectious Disease"/>
            <person name="Wu L."/>
            <person name="Ma J."/>
        </authorList>
    </citation>
    <scope>NUCLEOTIDE SEQUENCE [LARGE SCALE GENOMIC DNA]</scope>
    <source>
        <strain evidence="6">JCM 16548</strain>
    </source>
</reference>
<dbReference type="RefSeq" id="WP_344814625.1">
    <property type="nucleotide sequence ID" value="NZ_BAAAYX010000030.1"/>
</dbReference>
<accession>A0ABP7EHY4</accession>
<dbReference type="Gene3D" id="3.40.50.2300">
    <property type="match status" value="2"/>
</dbReference>
<evidence type="ECO:0000256" key="2">
    <source>
        <dbReference type="ARBA" id="ARBA00023125"/>
    </source>
</evidence>
<dbReference type="Pfam" id="PF00356">
    <property type="entry name" value="LacI"/>
    <property type="match status" value="1"/>
</dbReference>
<dbReference type="SUPFAM" id="SSF47413">
    <property type="entry name" value="lambda repressor-like DNA-binding domains"/>
    <property type="match status" value="1"/>
</dbReference>
<dbReference type="CDD" id="cd06267">
    <property type="entry name" value="PBP1_LacI_sugar_binding-like"/>
    <property type="match status" value="1"/>
</dbReference>
<evidence type="ECO:0000256" key="1">
    <source>
        <dbReference type="ARBA" id="ARBA00023015"/>
    </source>
</evidence>
<evidence type="ECO:0000313" key="5">
    <source>
        <dbReference type="EMBL" id="GAA3719153.1"/>
    </source>
</evidence>